<evidence type="ECO:0000313" key="3">
    <source>
        <dbReference type="Proteomes" id="UP001596408"/>
    </source>
</evidence>
<dbReference type="InterPro" id="IPR011050">
    <property type="entry name" value="Pectin_lyase_fold/virulence"/>
</dbReference>
<comment type="caution">
    <text evidence="2">The sequence shown here is derived from an EMBL/GenBank/DDBJ whole genome shotgun (WGS) entry which is preliminary data.</text>
</comment>
<name>A0ABD5U0X0_9EURY</name>
<organism evidence="2 3">
    <name type="scientific">Halopelagius fulvigenes</name>
    <dbReference type="NCBI Taxonomy" id="1198324"/>
    <lineage>
        <taxon>Archaea</taxon>
        <taxon>Methanobacteriati</taxon>
        <taxon>Methanobacteriota</taxon>
        <taxon>Stenosarchaea group</taxon>
        <taxon>Halobacteria</taxon>
        <taxon>Halobacteriales</taxon>
        <taxon>Haloferacaceae</taxon>
    </lineage>
</organism>
<dbReference type="NCBIfam" id="TIGR01409">
    <property type="entry name" value="TAT_signal_seq"/>
    <property type="match status" value="1"/>
</dbReference>
<dbReference type="SUPFAM" id="SSF51126">
    <property type="entry name" value="Pectin lyase-like"/>
    <property type="match status" value="1"/>
</dbReference>
<dbReference type="PROSITE" id="PS51318">
    <property type="entry name" value="TAT"/>
    <property type="match status" value="1"/>
</dbReference>
<dbReference type="RefSeq" id="WP_379695597.1">
    <property type="nucleotide sequence ID" value="NZ_JBHSXH010000015.1"/>
</dbReference>
<evidence type="ECO:0000313" key="2">
    <source>
        <dbReference type="EMBL" id="MFC6825402.1"/>
    </source>
</evidence>
<dbReference type="Gene3D" id="2.160.20.10">
    <property type="entry name" value="Single-stranded right-handed beta-helix, Pectin lyase-like"/>
    <property type="match status" value="1"/>
</dbReference>
<sequence length="515" mass="54579">MSDKTVGSEKERGDPENRDRTVDGDGFGLNRRDALKMSATAAAVGLTGLSAMTGSAAADANRHGISFERVVNAVDDLGLDPNGNEPIDSAIDETIEEGDVLIEFPPGTYFWEDTVAESNVNNWGIRGLGDDPTDVRFVSEKGTAKFLLKTNGGDGILIENLAIDYGFDHSGNLGLMLKADDNLRVQDVRFVGFNPTQSNGTVDNLSPQALDPDGQAIVDGLVRIGPTEIASHGHLGGDVNEGCVWVGDKHVGELIIRNSRIENTGTNAIYARKPTGSVKVEDSLFVNNNQTSIRIGGKHSYVRGCRFVVDTDNAKETNVGEFINPHAIIWETDNRGEAGGYIGDCEFIYRSAPAKTAAAVRIDGSAGRMAIYNSQFRMDADGVAAIRADDPKDPRLGITPEEPWAVTLGNVSVTGSSSGPYPAISIENRNGSTIRNSCLHLTGDRDGILIRNCDNSVIRNTNINVDGEATIFEGSDVSTSGITNSGSCPAPGDSSSGGDGTDSDDGEEEECSCSN</sequence>
<dbReference type="InterPro" id="IPR006311">
    <property type="entry name" value="TAT_signal"/>
</dbReference>
<dbReference type="InterPro" id="IPR012334">
    <property type="entry name" value="Pectin_lyas_fold"/>
</dbReference>
<feature type="compositionally biased region" description="Basic and acidic residues" evidence="1">
    <location>
        <begin position="1"/>
        <end position="23"/>
    </location>
</feature>
<feature type="region of interest" description="Disordered" evidence="1">
    <location>
        <begin position="478"/>
        <end position="515"/>
    </location>
</feature>
<protein>
    <submittedName>
        <fullName evidence="2">Twin-arginine translocation signal domain-containing protein</fullName>
    </submittedName>
</protein>
<dbReference type="EMBL" id="JBHSXH010000015">
    <property type="protein sequence ID" value="MFC6825402.1"/>
    <property type="molecule type" value="Genomic_DNA"/>
</dbReference>
<evidence type="ECO:0000256" key="1">
    <source>
        <dbReference type="SAM" id="MobiDB-lite"/>
    </source>
</evidence>
<feature type="compositionally biased region" description="Low complexity" evidence="1">
    <location>
        <begin position="485"/>
        <end position="494"/>
    </location>
</feature>
<reference evidence="2 3" key="1">
    <citation type="journal article" date="2019" name="Int. J. Syst. Evol. Microbiol.">
        <title>The Global Catalogue of Microorganisms (GCM) 10K type strain sequencing project: providing services to taxonomists for standard genome sequencing and annotation.</title>
        <authorList>
            <consortium name="The Broad Institute Genomics Platform"/>
            <consortium name="The Broad Institute Genome Sequencing Center for Infectious Disease"/>
            <person name="Wu L."/>
            <person name="Ma J."/>
        </authorList>
    </citation>
    <scope>NUCLEOTIDE SEQUENCE [LARGE SCALE GENOMIC DNA]</scope>
    <source>
        <strain evidence="2 3">YIM 94188</strain>
    </source>
</reference>
<feature type="region of interest" description="Disordered" evidence="1">
    <location>
        <begin position="1"/>
        <end position="27"/>
    </location>
</feature>
<accession>A0ABD5U0X0</accession>
<feature type="compositionally biased region" description="Acidic residues" evidence="1">
    <location>
        <begin position="501"/>
        <end position="515"/>
    </location>
</feature>
<dbReference type="Proteomes" id="UP001596408">
    <property type="component" value="Unassembled WGS sequence"/>
</dbReference>
<gene>
    <name evidence="2" type="ORF">ACFQEV_10455</name>
</gene>
<proteinExistence type="predicted"/>
<dbReference type="InterPro" id="IPR019546">
    <property type="entry name" value="TAT_signal_bac_arc"/>
</dbReference>
<dbReference type="AlphaFoldDB" id="A0ABD5U0X0"/>
<keyword evidence="3" id="KW-1185">Reference proteome</keyword>